<evidence type="ECO:0000256" key="1">
    <source>
        <dbReference type="ARBA" id="ARBA00008040"/>
    </source>
</evidence>
<keyword evidence="2 5" id="KW-0285">Flavoprotein</keyword>
<keyword evidence="8" id="KW-1185">Reference proteome</keyword>
<keyword evidence="5" id="KW-0732">Signal</keyword>
<sequence length="644" mass="67801">MKRRGLLFFASVLLSLCLAGAMVACTSTKSSVTYNPGTYTAKAAGMNGDVTVEVTVSGNAIQSIAVVKHSETPGISDPAIERIPAAIVDGQTLAVDGIAGATMTSNAIMAAVEDCLTQAGADIAALKVPGGKKAAAKKLVAEKADVIIIGGGGAGMSAAVAAAENGASVIVIEKTAILGGNTILAGGGYNAVDLDREHLQKITAAQIKSVQDLLAKPTLNPLHTQLRDILKADFDAYLASGETYLFDSEELHALQTYDAGDYLGNLELIYKLAEESPVTMNQLADMGLVWKDFTLTYVGALWPRSHEARDYKSGIGFIEIYSKVINANNYPVEILREVKADEFIMKGNRVVGVKATGADGTPYEFTANKGVILASGGFGANVEMREKYNTQWATLDASIKTSNSPAITGDGIVMAQNIGANVIDMNLIQLLPTCDPQTGAASGYVGQATAMFINKNGVRFVNELERRDNLVKAALEQPGSMFYLITNEKNNYLDAQGVNKFGQHVDDLIAQGKVFKADTIEELARKIGVPPQALASSVEKFNQASRTNVDPEFGRNSFADNILLTAGGPYYAIPRQPAVHHTMGGVQIDTDTHVLKADGTIIPGLYAAGEVTGGIHGGNRIGANAVPDALTYGRIAGVNVSQGK</sequence>
<dbReference type="Gene3D" id="3.90.700.10">
    <property type="entry name" value="Succinate dehydrogenase/fumarate reductase flavoprotein, catalytic domain"/>
    <property type="match status" value="1"/>
</dbReference>
<dbReference type="Gene3D" id="3.50.50.60">
    <property type="entry name" value="FAD/NAD(P)-binding domain"/>
    <property type="match status" value="2"/>
</dbReference>
<dbReference type="PANTHER" id="PTHR43400">
    <property type="entry name" value="FUMARATE REDUCTASE"/>
    <property type="match status" value="1"/>
</dbReference>
<dbReference type="AlphaFoldDB" id="A0A7T7XLQ7"/>
<name>A0A7T7XLQ7_9SPIR</name>
<gene>
    <name evidence="7" type="ORF">JFL75_16795</name>
</gene>
<evidence type="ECO:0000256" key="5">
    <source>
        <dbReference type="RuleBase" id="RU366062"/>
    </source>
</evidence>
<dbReference type="SUPFAM" id="SSF56425">
    <property type="entry name" value="Succinate dehydrogenase/fumarate reductase flavoprotein, catalytic domain"/>
    <property type="match status" value="1"/>
</dbReference>
<dbReference type="EMBL" id="CP067089">
    <property type="protein sequence ID" value="QQO08573.1"/>
    <property type="molecule type" value="Genomic_DNA"/>
</dbReference>
<dbReference type="GO" id="GO:0010181">
    <property type="term" value="F:FMN binding"/>
    <property type="evidence" value="ECO:0007669"/>
    <property type="project" value="InterPro"/>
</dbReference>
<dbReference type="PANTHER" id="PTHR43400:SF7">
    <property type="entry name" value="FAD-DEPENDENT OXIDOREDUCTASE 2 FAD BINDING DOMAIN-CONTAINING PROTEIN"/>
    <property type="match status" value="1"/>
</dbReference>
<comment type="cofactor">
    <cofactor evidence="5">
        <name>FMN</name>
        <dbReference type="ChEBI" id="CHEBI:58210"/>
    </cofactor>
    <text evidence="5">Binds 1 or 2 FMN covalently per subunit.</text>
</comment>
<dbReference type="RefSeq" id="WP_215625879.1">
    <property type="nucleotide sequence ID" value="NZ_CP067089.2"/>
</dbReference>
<feature type="signal peptide" evidence="5">
    <location>
        <begin position="1"/>
        <end position="24"/>
    </location>
</feature>
<reference evidence="7" key="1">
    <citation type="submission" date="2021-01" db="EMBL/GenBank/DDBJ databases">
        <title>Description of Breznakiella homolactica.</title>
        <authorList>
            <person name="Song Y."/>
            <person name="Brune A."/>
        </authorList>
    </citation>
    <scope>NUCLEOTIDE SEQUENCE</scope>
    <source>
        <strain evidence="7">RmG30</strain>
    </source>
</reference>
<organism evidence="7 8">
    <name type="scientific">Breznakiella homolactica</name>
    <dbReference type="NCBI Taxonomy" id="2798577"/>
    <lineage>
        <taxon>Bacteria</taxon>
        <taxon>Pseudomonadati</taxon>
        <taxon>Spirochaetota</taxon>
        <taxon>Spirochaetia</taxon>
        <taxon>Spirochaetales</taxon>
        <taxon>Breznakiellaceae</taxon>
        <taxon>Breznakiella</taxon>
    </lineage>
</organism>
<dbReference type="Pfam" id="PF00890">
    <property type="entry name" value="FAD_binding_2"/>
    <property type="match status" value="2"/>
</dbReference>
<feature type="chain" id="PRO_5031601559" description="Urocanate reductase" evidence="5">
    <location>
        <begin position="25"/>
        <end position="644"/>
    </location>
</feature>
<comment type="catalytic activity">
    <reaction evidence="5">
        <text>dihydrourocanate + A = urocanate + AH2</text>
        <dbReference type="Rhea" id="RHEA:36059"/>
        <dbReference type="ChEBI" id="CHEBI:13193"/>
        <dbReference type="ChEBI" id="CHEBI:17499"/>
        <dbReference type="ChEBI" id="CHEBI:27247"/>
        <dbReference type="ChEBI" id="CHEBI:72991"/>
        <dbReference type="EC" id="1.3.99.33"/>
    </reaction>
</comment>
<dbReference type="InterPro" id="IPR007329">
    <property type="entry name" value="FMN-bd"/>
</dbReference>
<dbReference type="Gene3D" id="3.90.1010.20">
    <property type="match status" value="1"/>
</dbReference>
<evidence type="ECO:0000256" key="2">
    <source>
        <dbReference type="ARBA" id="ARBA00022630"/>
    </source>
</evidence>
<dbReference type="InterPro" id="IPR027477">
    <property type="entry name" value="Succ_DH/fumarate_Rdtase_cat_sf"/>
</dbReference>
<dbReference type="InterPro" id="IPR010960">
    <property type="entry name" value="Flavocytochrome_c"/>
</dbReference>
<evidence type="ECO:0000256" key="3">
    <source>
        <dbReference type="ARBA" id="ARBA00022827"/>
    </source>
</evidence>
<dbReference type="InterPro" id="IPR003953">
    <property type="entry name" value="FAD-dep_OxRdtase_2_FAD-bd"/>
</dbReference>
<dbReference type="PROSITE" id="PS51257">
    <property type="entry name" value="PROKAR_LIPOPROTEIN"/>
    <property type="match status" value="1"/>
</dbReference>
<accession>A0A7T7XLQ7</accession>
<evidence type="ECO:0000259" key="6">
    <source>
        <dbReference type="SMART" id="SM00900"/>
    </source>
</evidence>
<dbReference type="SMART" id="SM00900">
    <property type="entry name" value="FMN_bind"/>
    <property type="match status" value="1"/>
</dbReference>
<keyword evidence="3 5" id="KW-0274">FAD</keyword>
<dbReference type="EC" id="1.3.99.33" evidence="5"/>
<dbReference type="InterPro" id="IPR036188">
    <property type="entry name" value="FAD/NAD-bd_sf"/>
</dbReference>
<dbReference type="NCBIfam" id="TIGR01813">
    <property type="entry name" value="flavo_cyto_c"/>
    <property type="match status" value="1"/>
</dbReference>
<dbReference type="SUPFAM" id="SSF51905">
    <property type="entry name" value="FAD/NAD(P)-binding domain"/>
    <property type="match status" value="1"/>
</dbReference>
<feature type="domain" description="FMN-binding" evidence="6">
    <location>
        <begin position="45"/>
        <end position="119"/>
    </location>
</feature>
<protein>
    <recommendedName>
        <fullName evidence="5">Urocanate reductase</fullName>
        <ecNumber evidence="5">1.3.99.33</ecNumber>
    </recommendedName>
</protein>
<dbReference type="PRINTS" id="PR00411">
    <property type="entry name" value="PNDRDTASEI"/>
</dbReference>
<dbReference type="GO" id="GO:0016020">
    <property type="term" value="C:membrane"/>
    <property type="evidence" value="ECO:0007669"/>
    <property type="project" value="InterPro"/>
</dbReference>
<dbReference type="InterPro" id="IPR050315">
    <property type="entry name" value="FAD-oxidoreductase_2"/>
</dbReference>
<keyword evidence="4 5" id="KW-0560">Oxidoreductase</keyword>
<dbReference type="KEGG" id="bhc:JFL75_16795"/>
<dbReference type="GO" id="GO:0016491">
    <property type="term" value="F:oxidoreductase activity"/>
    <property type="evidence" value="ECO:0007669"/>
    <property type="project" value="UniProtKB-KW"/>
</dbReference>
<evidence type="ECO:0000313" key="8">
    <source>
        <dbReference type="Proteomes" id="UP000595917"/>
    </source>
</evidence>
<dbReference type="Proteomes" id="UP000595917">
    <property type="component" value="Chromosome"/>
</dbReference>
<comment type="cofactor">
    <cofactor evidence="5">
        <name>FAD</name>
        <dbReference type="ChEBI" id="CHEBI:57692"/>
    </cofactor>
    <text evidence="5">Binds 1 FAD per subunit.</text>
</comment>
<dbReference type="Pfam" id="PF04205">
    <property type="entry name" value="FMN_bind"/>
    <property type="match status" value="1"/>
</dbReference>
<evidence type="ECO:0000256" key="4">
    <source>
        <dbReference type="ARBA" id="ARBA00023002"/>
    </source>
</evidence>
<proteinExistence type="inferred from homology"/>
<comment type="similarity">
    <text evidence="1 5">Belongs to the FAD-dependent oxidoreductase 2 family. FRD/SDH subfamily.</text>
</comment>
<evidence type="ECO:0000313" key="7">
    <source>
        <dbReference type="EMBL" id="QQO08573.1"/>
    </source>
</evidence>